<accession>A0A1I6AI54</accession>
<evidence type="ECO:0000313" key="4">
    <source>
        <dbReference type="Proteomes" id="UP000182762"/>
    </source>
</evidence>
<name>A0A1I6AI54_9BACI</name>
<dbReference type="InterPro" id="IPR011330">
    <property type="entry name" value="Glyco_hydro/deAcase_b/a-brl"/>
</dbReference>
<dbReference type="Pfam" id="PF01522">
    <property type="entry name" value="Polysacc_deac_1"/>
    <property type="match status" value="1"/>
</dbReference>
<organism evidence="3 4">
    <name type="scientific">Priestia endophytica DSM 13796</name>
    <dbReference type="NCBI Taxonomy" id="1121089"/>
    <lineage>
        <taxon>Bacteria</taxon>
        <taxon>Bacillati</taxon>
        <taxon>Bacillota</taxon>
        <taxon>Bacilli</taxon>
        <taxon>Bacillales</taxon>
        <taxon>Bacillaceae</taxon>
        <taxon>Priestia</taxon>
    </lineage>
</organism>
<reference evidence="3 4" key="1">
    <citation type="submission" date="2016-10" db="EMBL/GenBank/DDBJ databases">
        <authorList>
            <person name="Varghese N."/>
            <person name="Submissions S."/>
        </authorList>
    </citation>
    <scope>NUCLEOTIDE SEQUENCE [LARGE SCALE GENOMIC DNA]</scope>
    <source>
        <strain evidence="3 4">DSM 13796</strain>
    </source>
</reference>
<dbReference type="CDD" id="cd10959">
    <property type="entry name" value="CE4_NodB_like_3"/>
    <property type="match status" value="1"/>
</dbReference>
<sequence>MFIVELLFVAIILFLIYSILPTLFIRLSSLRIVKKGVGEKKISLTFDDGPHPQYTKNLLDLLKRHNVKATFFVVGEHALKHPHLLRRMVIEGHEIGIHHYKHKSGWFLTPGKLKKELKMCQEAIEHITGREVRYYRPPWGHFNICTLALAKTYQIIMWSVILQDWKIEKGESTLSKRLIEGLCDGHIYLLHDNGSTFGAEEQAPRIMIEQLSLFLDEMHKRNFTCVSLQDLIVGKKHYRIGH</sequence>
<dbReference type="RefSeq" id="WP_082802630.1">
    <property type="nucleotide sequence ID" value="NZ_FOXX01000006.1"/>
</dbReference>
<dbReference type="InterPro" id="IPR050248">
    <property type="entry name" value="Polysacc_deacetylase_ArnD"/>
</dbReference>
<keyword evidence="1" id="KW-0812">Transmembrane</keyword>
<dbReference type="SUPFAM" id="SSF88713">
    <property type="entry name" value="Glycoside hydrolase/deacetylase"/>
    <property type="match status" value="1"/>
</dbReference>
<dbReference type="Proteomes" id="UP000182762">
    <property type="component" value="Unassembled WGS sequence"/>
</dbReference>
<feature type="transmembrane region" description="Helical" evidence="1">
    <location>
        <begin position="6"/>
        <end position="25"/>
    </location>
</feature>
<dbReference type="PANTHER" id="PTHR10587:SF137">
    <property type="entry name" value="4-DEOXY-4-FORMAMIDO-L-ARABINOSE-PHOSPHOUNDECAPRENOL DEFORMYLASE ARND-RELATED"/>
    <property type="match status" value="1"/>
</dbReference>
<dbReference type="Gene3D" id="3.20.20.370">
    <property type="entry name" value="Glycoside hydrolase/deacetylase"/>
    <property type="match status" value="1"/>
</dbReference>
<dbReference type="PROSITE" id="PS51677">
    <property type="entry name" value="NODB"/>
    <property type="match status" value="1"/>
</dbReference>
<evidence type="ECO:0000313" key="3">
    <source>
        <dbReference type="EMBL" id="SFQ68388.1"/>
    </source>
</evidence>
<keyword evidence="1" id="KW-0472">Membrane</keyword>
<dbReference type="EMBL" id="FOXX01000006">
    <property type="protein sequence ID" value="SFQ68388.1"/>
    <property type="molecule type" value="Genomic_DNA"/>
</dbReference>
<gene>
    <name evidence="3" type="ORF">SAMN02745910_02772</name>
</gene>
<protein>
    <submittedName>
        <fullName evidence="3">Peptidoglycan/xylan/chitin deacetylase, PgdA/CDA1 family</fullName>
    </submittedName>
</protein>
<evidence type="ECO:0000256" key="1">
    <source>
        <dbReference type="SAM" id="Phobius"/>
    </source>
</evidence>
<keyword evidence="1" id="KW-1133">Transmembrane helix</keyword>
<dbReference type="GeneID" id="93711406"/>
<proteinExistence type="predicted"/>
<keyword evidence="4" id="KW-1185">Reference proteome</keyword>
<feature type="domain" description="NodB homology" evidence="2">
    <location>
        <begin position="40"/>
        <end position="226"/>
    </location>
</feature>
<dbReference type="InterPro" id="IPR002509">
    <property type="entry name" value="NODB_dom"/>
</dbReference>
<comment type="caution">
    <text evidence="3">The sequence shown here is derived from an EMBL/GenBank/DDBJ whole genome shotgun (WGS) entry which is preliminary data.</text>
</comment>
<dbReference type="PANTHER" id="PTHR10587">
    <property type="entry name" value="GLYCOSYL TRANSFERASE-RELATED"/>
    <property type="match status" value="1"/>
</dbReference>
<evidence type="ECO:0000259" key="2">
    <source>
        <dbReference type="PROSITE" id="PS51677"/>
    </source>
</evidence>